<dbReference type="EC" id="2.3.-.-" evidence="3"/>
<dbReference type="PROSITE" id="PS51186">
    <property type="entry name" value="GNAT"/>
    <property type="match status" value="1"/>
</dbReference>
<dbReference type="Pfam" id="PF13302">
    <property type="entry name" value="Acetyltransf_3"/>
    <property type="match status" value="1"/>
</dbReference>
<feature type="compositionally biased region" description="Low complexity" evidence="1">
    <location>
        <begin position="166"/>
        <end position="176"/>
    </location>
</feature>
<dbReference type="Gene3D" id="3.40.630.30">
    <property type="match status" value="1"/>
</dbReference>
<accession>A0ABW2TMG0</accession>
<name>A0ABW2TMG0_9PSEU</name>
<evidence type="ECO:0000259" key="2">
    <source>
        <dbReference type="PROSITE" id="PS51186"/>
    </source>
</evidence>
<keyword evidence="3" id="KW-0808">Transferase</keyword>
<proteinExistence type="predicted"/>
<evidence type="ECO:0000256" key="1">
    <source>
        <dbReference type="SAM" id="MobiDB-lite"/>
    </source>
</evidence>
<reference evidence="4" key="1">
    <citation type="journal article" date="2019" name="Int. J. Syst. Evol. Microbiol.">
        <title>The Global Catalogue of Microorganisms (GCM) 10K type strain sequencing project: providing services to taxonomists for standard genome sequencing and annotation.</title>
        <authorList>
            <consortium name="The Broad Institute Genomics Platform"/>
            <consortium name="The Broad Institute Genome Sequencing Center for Infectious Disease"/>
            <person name="Wu L."/>
            <person name="Ma J."/>
        </authorList>
    </citation>
    <scope>NUCLEOTIDE SEQUENCE [LARGE SCALE GENOMIC DNA]</scope>
    <source>
        <strain evidence="4">JCM 17695</strain>
    </source>
</reference>
<dbReference type="PANTHER" id="PTHR43792:SF1">
    <property type="entry name" value="N-ACETYLTRANSFERASE DOMAIN-CONTAINING PROTEIN"/>
    <property type="match status" value="1"/>
</dbReference>
<dbReference type="EMBL" id="JBHTEY010000004">
    <property type="protein sequence ID" value="MFC7614960.1"/>
    <property type="molecule type" value="Genomic_DNA"/>
</dbReference>
<sequence>MHVFLRTDRLLLRRFTPADVDLVVALDRDPGVMRYISGEPPTTPEEARDEIIPAWLAYYDRSPSFGFWAAHEHPGGAFVGWFHFRPSPDRPDAGVELGYRLHRSAWGHGYATELSRALIHKGFTEWGVDRVYAETMSVNTASRRVMEKAGLRHVRTFHHPWPHPSPATTKATSSTP</sequence>
<dbReference type="Proteomes" id="UP001596512">
    <property type="component" value="Unassembled WGS sequence"/>
</dbReference>
<keyword evidence="3" id="KW-0012">Acyltransferase</keyword>
<dbReference type="PANTHER" id="PTHR43792">
    <property type="entry name" value="GNAT FAMILY, PUTATIVE (AFU_ORTHOLOGUE AFUA_3G00765)-RELATED-RELATED"/>
    <property type="match status" value="1"/>
</dbReference>
<keyword evidence="4" id="KW-1185">Reference proteome</keyword>
<gene>
    <name evidence="3" type="ORF">ACFQV2_17005</name>
</gene>
<evidence type="ECO:0000313" key="4">
    <source>
        <dbReference type="Proteomes" id="UP001596512"/>
    </source>
</evidence>
<feature type="region of interest" description="Disordered" evidence="1">
    <location>
        <begin position="156"/>
        <end position="176"/>
    </location>
</feature>
<comment type="caution">
    <text evidence="3">The sequence shown here is derived from an EMBL/GenBank/DDBJ whole genome shotgun (WGS) entry which is preliminary data.</text>
</comment>
<evidence type="ECO:0000313" key="3">
    <source>
        <dbReference type="EMBL" id="MFC7614960.1"/>
    </source>
</evidence>
<dbReference type="InterPro" id="IPR000182">
    <property type="entry name" value="GNAT_dom"/>
</dbReference>
<organism evidence="3 4">
    <name type="scientific">Actinokineospora soli</name>
    <dbReference type="NCBI Taxonomy" id="1048753"/>
    <lineage>
        <taxon>Bacteria</taxon>
        <taxon>Bacillati</taxon>
        <taxon>Actinomycetota</taxon>
        <taxon>Actinomycetes</taxon>
        <taxon>Pseudonocardiales</taxon>
        <taxon>Pseudonocardiaceae</taxon>
        <taxon>Actinokineospora</taxon>
    </lineage>
</organism>
<protein>
    <submittedName>
        <fullName evidence="3">GNAT family N-acetyltransferase</fullName>
        <ecNumber evidence="3">2.3.-.-</ecNumber>
    </submittedName>
</protein>
<dbReference type="InterPro" id="IPR016181">
    <property type="entry name" value="Acyl_CoA_acyltransferase"/>
</dbReference>
<dbReference type="InterPro" id="IPR051531">
    <property type="entry name" value="N-acetyltransferase"/>
</dbReference>
<dbReference type="GO" id="GO:0016746">
    <property type="term" value="F:acyltransferase activity"/>
    <property type="evidence" value="ECO:0007669"/>
    <property type="project" value="UniProtKB-KW"/>
</dbReference>
<feature type="domain" description="N-acetyltransferase" evidence="2">
    <location>
        <begin position="10"/>
        <end position="172"/>
    </location>
</feature>
<dbReference type="SUPFAM" id="SSF55729">
    <property type="entry name" value="Acyl-CoA N-acyltransferases (Nat)"/>
    <property type="match status" value="1"/>
</dbReference>